<name>A0A1M5XME4_9CLOT</name>
<keyword evidence="1" id="KW-0472">Membrane</keyword>
<evidence type="ECO:0000313" key="2">
    <source>
        <dbReference type="EMBL" id="SHI01025.1"/>
    </source>
</evidence>
<gene>
    <name evidence="2" type="ORF">SAMN02745207_03788</name>
</gene>
<sequence>MYDEFTNLISSVGFPIGICVYLLVRFEKKIELLNKSIQDLTAVITVVMGNQKR</sequence>
<dbReference type="AlphaFoldDB" id="A0A1M5XME4"/>
<dbReference type="RefSeq" id="WP_200801501.1">
    <property type="nucleotide sequence ID" value="NZ_FQXM01000032.1"/>
</dbReference>
<evidence type="ECO:0000313" key="3">
    <source>
        <dbReference type="Proteomes" id="UP000184447"/>
    </source>
</evidence>
<dbReference type="EMBL" id="FQXM01000032">
    <property type="protein sequence ID" value="SHI01025.1"/>
    <property type="molecule type" value="Genomic_DNA"/>
</dbReference>
<dbReference type="STRING" id="1121316.SAMN02745207_03788"/>
<keyword evidence="3" id="KW-1185">Reference proteome</keyword>
<keyword evidence="1" id="KW-1133">Transmembrane helix</keyword>
<keyword evidence="1" id="KW-0812">Transmembrane</keyword>
<proteinExistence type="predicted"/>
<feature type="transmembrane region" description="Helical" evidence="1">
    <location>
        <begin position="6"/>
        <end position="24"/>
    </location>
</feature>
<accession>A0A1M5XME4</accession>
<dbReference type="Pfam" id="PF12841">
    <property type="entry name" value="YvrJ"/>
    <property type="match status" value="1"/>
</dbReference>
<dbReference type="Proteomes" id="UP000184447">
    <property type="component" value="Unassembled WGS sequence"/>
</dbReference>
<evidence type="ECO:0000256" key="1">
    <source>
        <dbReference type="SAM" id="Phobius"/>
    </source>
</evidence>
<dbReference type="InterPro" id="IPR024419">
    <property type="entry name" value="YvrJ"/>
</dbReference>
<protein>
    <submittedName>
        <fullName evidence="2">YvrJ protein family protein</fullName>
    </submittedName>
</protein>
<reference evidence="2 3" key="1">
    <citation type="submission" date="2016-11" db="EMBL/GenBank/DDBJ databases">
        <authorList>
            <person name="Jaros S."/>
            <person name="Januszkiewicz K."/>
            <person name="Wedrychowicz H."/>
        </authorList>
    </citation>
    <scope>NUCLEOTIDE SEQUENCE [LARGE SCALE GENOMIC DNA]</scope>
    <source>
        <strain evidence="2 3">DSM 8605</strain>
    </source>
</reference>
<organism evidence="2 3">
    <name type="scientific">Clostridium grantii DSM 8605</name>
    <dbReference type="NCBI Taxonomy" id="1121316"/>
    <lineage>
        <taxon>Bacteria</taxon>
        <taxon>Bacillati</taxon>
        <taxon>Bacillota</taxon>
        <taxon>Clostridia</taxon>
        <taxon>Eubacteriales</taxon>
        <taxon>Clostridiaceae</taxon>
        <taxon>Clostridium</taxon>
    </lineage>
</organism>